<dbReference type="EMBL" id="CABMJJ010000004">
    <property type="protein sequence ID" value="VVC02997.1"/>
    <property type="molecule type" value="Genomic_DNA"/>
</dbReference>
<reference evidence="1 2" key="1">
    <citation type="submission" date="2019-08" db="EMBL/GenBank/DDBJ databases">
        <authorList>
            <person name="Vazquez-Campos X."/>
        </authorList>
    </citation>
    <scope>NUCLEOTIDE SEQUENCE [LARGE SCALE GENOMIC DNA]</scope>
    <source>
        <strain evidence="1">LFW-283_2</strain>
    </source>
</reference>
<evidence type="ECO:0000313" key="2">
    <source>
        <dbReference type="Proteomes" id="UP000789941"/>
    </source>
</evidence>
<name>A0A5E4LQ33_9ARCH</name>
<accession>A0A5E4LQ33</accession>
<organism evidence="1 2">
    <name type="scientific">Candidatus Bilamarchaeum dharawalense</name>
    <dbReference type="NCBI Taxonomy" id="2885759"/>
    <lineage>
        <taxon>Archaea</taxon>
        <taxon>Candidatus Micrarchaeota</taxon>
        <taxon>Candidatus Micrarchaeia</taxon>
        <taxon>Candidatus Anstonellales</taxon>
        <taxon>Candidatus Bilamarchaeaceae</taxon>
        <taxon>Candidatus Bilamarchaeum</taxon>
    </lineage>
</organism>
<dbReference type="AlphaFoldDB" id="A0A5E4LQ33"/>
<proteinExistence type="predicted"/>
<protein>
    <submittedName>
        <fullName evidence="1">Uncharacterized protein</fullName>
    </submittedName>
</protein>
<evidence type="ECO:0000313" key="1">
    <source>
        <dbReference type="EMBL" id="VVC02997.1"/>
    </source>
</evidence>
<sequence>MKNGTTTDLATRRAQLEISAARAKAPLGIALKTCDPQGPPETRLFNCLAVHEPLISERAEREPTTMMVVLTDKSRQNPINKLGGAKEAGDQAMQGYWDALVETADLLARANSKKGIDATVIRVSPSSDEGILLFFGNGLDDKTVYQFSHAWSVVRSKLDLRKYRYSIRVGYGSSQEEYGLDLDAFSRVLRHPDMVVACNALVSKPRIILPYSKGFIREGIRKLEDSELSFYYLLPESFKGRGDGLAEVETPFDTNLERRGIRNQRNGVYVDIRLKPSSLDCACVLGCITDVPDISRGTRKGFSEVHSETFGMRGFNTFMGKAQANKVLTAIARGVYEAATELGCRALPTSGCYTRYWLDLKPEEPNAKIIEAAIEAKLREQFRGNNPFAPVVSMIDARGIGLNELRARFILQSLDQESKHYQILDRVDFLINFIENVQPRIQEQIFADMENGGFGERTLTSRDREYLSLVKMVCALRRTIRDTEDLVWTLRADGTLPDTVKEKKRDIEEWLYEFADSGFERMFRNLTQIIERTMKARSIS</sequence>
<dbReference type="Proteomes" id="UP000789941">
    <property type="component" value="Unassembled WGS sequence"/>
</dbReference>
<gene>
    <name evidence="1" type="ORF">LFW2832_00137</name>
</gene>
<comment type="caution">
    <text evidence="1">The sequence shown here is derived from an EMBL/GenBank/DDBJ whole genome shotgun (WGS) entry which is preliminary data.</text>
</comment>